<protein>
    <recommendedName>
        <fullName evidence="3">K Homology domain-containing protein</fullName>
    </recommendedName>
</protein>
<sequence length="689" mass="76949">MITSSATSFWNEYYGGMGHVCVKLRYLVHEGTVGMLIGTRGQHVDSLSEQHDCDVQVLGLTLPESRERVACIVGRVADAVRLVRDIFLSLLVKPFEQHEEMHFYHPAHYVFEASKHGGGIYECANSERQRLIASRGPQRLSNQPACRLHKGGRNLPARSNRQPPTVPSCWPLNALDVGGGVRTNEQHFPTPIPWTEMPGSIPVNPTMMMMHPTKHFSYPLTNSPFAQQYPACFWLPFLKPAPVPMPNYNPNEPNPPVPSFVDIPLNVQPPPPSRERTPPPLLLAKETIFHIKSGHEQLRRTVGPLSEPVWNRNRRLLDYLRIGSHPGTTVSCSLLQPATPRGLLFSSQLAQCVGDLKEWFLDPSQMTQLRAVERAVMELGPRDSRLAFWEKLEADLRPRPTPEPGVKEEPIGTPVISDTNEVNSFHRPGPIERTGVEQSVQKVRARVTSRRQSVASTHRQAANSVSPCWRRAERVYSAKRPPMAAVVPSDAPVERIPIPLTVNSTAQSERIPANVYRISVSPNKANKMDQRMSVPAFHVAVLKTEANTLKKHVELLTAKQMLETKNPPTRALLDVANASANSAQSVVEATVDVPVMPPRSRPVSISGDSGIQSEDSGCGSHREEREEPEDPEAEDTRLHGKWVEVHHKKNLLKRKAPVVIPVIQQLRQPHNNRRGQYGGVKVPLKNKKY</sequence>
<accession>A0A9X6NP88</accession>
<dbReference type="OrthoDB" id="10689536at2759"/>
<dbReference type="SUPFAM" id="SSF54791">
    <property type="entry name" value="Eukaryotic type KH-domain (KH-domain type I)"/>
    <property type="match status" value="1"/>
</dbReference>
<feature type="region of interest" description="Disordered" evidence="2">
    <location>
        <begin position="399"/>
        <end position="432"/>
    </location>
</feature>
<evidence type="ECO:0000313" key="5">
    <source>
        <dbReference type="Proteomes" id="UP000192578"/>
    </source>
</evidence>
<keyword evidence="5" id="KW-1185">Reference proteome</keyword>
<dbReference type="InterPro" id="IPR004088">
    <property type="entry name" value="KH_dom_type_1"/>
</dbReference>
<evidence type="ECO:0000256" key="2">
    <source>
        <dbReference type="SAM" id="MobiDB-lite"/>
    </source>
</evidence>
<proteinExistence type="predicted"/>
<reference evidence="5" key="1">
    <citation type="submission" date="2017-01" db="EMBL/GenBank/DDBJ databases">
        <title>Comparative genomics of anhydrobiosis in the tardigrade Hypsibius dujardini.</title>
        <authorList>
            <person name="Yoshida Y."/>
            <person name="Koutsovoulos G."/>
            <person name="Laetsch D."/>
            <person name="Stevens L."/>
            <person name="Kumar S."/>
            <person name="Horikawa D."/>
            <person name="Ishino K."/>
            <person name="Komine S."/>
            <person name="Tomita M."/>
            <person name="Blaxter M."/>
            <person name="Arakawa K."/>
        </authorList>
    </citation>
    <scope>NUCLEOTIDE SEQUENCE [LARGE SCALE GENOMIC DNA]</scope>
    <source>
        <strain evidence="5">Z151</strain>
    </source>
</reference>
<feature type="region of interest" description="Disordered" evidence="2">
    <location>
        <begin position="666"/>
        <end position="689"/>
    </location>
</feature>
<evidence type="ECO:0000256" key="1">
    <source>
        <dbReference type="PROSITE-ProRule" id="PRU00117"/>
    </source>
</evidence>
<feature type="compositionally biased region" description="Basic and acidic residues" evidence="2">
    <location>
        <begin position="399"/>
        <end position="410"/>
    </location>
</feature>
<feature type="domain" description="K Homology" evidence="3">
    <location>
        <begin position="25"/>
        <end position="83"/>
    </location>
</feature>
<comment type="caution">
    <text evidence="4">The sequence shown here is derived from an EMBL/GenBank/DDBJ whole genome shotgun (WGS) entry which is preliminary data.</text>
</comment>
<feature type="compositionally biased region" description="Polar residues" evidence="2">
    <location>
        <begin position="606"/>
        <end position="615"/>
    </location>
</feature>
<gene>
    <name evidence="4" type="ORF">BV898_18478</name>
</gene>
<dbReference type="Gene3D" id="3.30.1370.10">
    <property type="entry name" value="K Homology domain, type 1"/>
    <property type="match status" value="1"/>
</dbReference>
<dbReference type="InterPro" id="IPR036612">
    <property type="entry name" value="KH_dom_type_1_sf"/>
</dbReference>
<evidence type="ECO:0000313" key="4">
    <source>
        <dbReference type="EMBL" id="OWA54056.1"/>
    </source>
</evidence>
<evidence type="ECO:0000259" key="3">
    <source>
        <dbReference type="Pfam" id="PF00013"/>
    </source>
</evidence>
<feature type="region of interest" description="Disordered" evidence="2">
    <location>
        <begin position="594"/>
        <end position="641"/>
    </location>
</feature>
<dbReference type="GO" id="GO:0003723">
    <property type="term" value="F:RNA binding"/>
    <property type="evidence" value="ECO:0007669"/>
    <property type="project" value="UniProtKB-UniRule"/>
</dbReference>
<organism evidence="4 5">
    <name type="scientific">Hypsibius exemplaris</name>
    <name type="common">Freshwater tardigrade</name>
    <dbReference type="NCBI Taxonomy" id="2072580"/>
    <lineage>
        <taxon>Eukaryota</taxon>
        <taxon>Metazoa</taxon>
        <taxon>Ecdysozoa</taxon>
        <taxon>Tardigrada</taxon>
        <taxon>Eutardigrada</taxon>
        <taxon>Parachela</taxon>
        <taxon>Hypsibioidea</taxon>
        <taxon>Hypsibiidae</taxon>
        <taxon>Hypsibius</taxon>
    </lineage>
</organism>
<dbReference type="Proteomes" id="UP000192578">
    <property type="component" value="Unassembled WGS sequence"/>
</dbReference>
<dbReference type="Pfam" id="PF00013">
    <property type="entry name" value="KH_1"/>
    <property type="match status" value="1"/>
</dbReference>
<dbReference type="PROSITE" id="PS50084">
    <property type="entry name" value="KH_TYPE_1"/>
    <property type="match status" value="1"/>
</dbReference>
<name>A0A9X6NP88_HYPEX</name>
<dbReference type="EMBL" id="MTYJ01000367">
    <property type="protein sequence ID" value="OWA54056.1"/>
    <property type="molecule type" value="Genomic_DNA"/>
</dbReference>
<dbReference type="AlphaFoldDB" id="A0A9X6NP88"/>
<keyword evidence="1" id="KW-0694">RNA-binding</keyword>